<dbReference type="GO" id="GO:0006298">
    <property type="term" value="P:mismatch repair"/>
    <property type="evidence" value="ECO:0007669"/>
    <property type="project" value="TreeGrafter"/>
</dbReference>
<evidence type="ECO:0000313" key="8">
    <source>
        <dbReference type="Proteomes" id="UP001320898"/>
    </source>
</evidence>
<dbReference type="Pfam" id="PF02086">
    <property type="entry name" value="MethyltransfD12"/>
    <property type="match status" value="1"/>
</dbReference>
<protein>
    <recommendedName>
        <fullName evidence="2">site-specific DNA-methyltransferase (adenine-specific)</fullName>
        <ecNumber evidence="2">2.1.1.72</ecNumber>
    </recommendedName>
</protein>
<dbReference type="GO" id="GO:0009007">
    <property type="term" value="F:site-specific DNA-methyltransferase (adenine-specific) activity"/>
    <property type="evidence" value="ECO:0007669"/>
    <property type="project" value="UniProtKB-EC"/>
</dbReference>
<comment type="caution">
    <text evidence="7">The sequence shown here is derived from an EMBL/GenBank/DDBJ whole genome shotgun (WGS) entry which is preliminary data.</text>
</comment>
<dbReference type="GO" id="GO:0009307">
    <property type="term" value="P:DNA restriction-modification system"/>
    <property type="evidence" value="ECO:0007669"/>
    <property type="project" value="InterPro"/>
</dbReference>
<dbReference type="InterPro" id="IPR012327">
    <property type="entry name" value="MeTrfase_D12"/>
</dbReference>
<dbReference type="InterPro" id="IPR029063">
    <property type="entry name" value="SAM-dependent_MTases_sf"/>
</dbReference>
<comment type="similarity">
    <text evidence="1">Belongs to the N(4)/N(6)-methyltransferase family.</text>
</comment>
<dbReference type="RefSeq" id="WP_261614124.1">
    <property type="nucleotide sequence ID" value="NZ_JALIDZ010000001.1"/>
</dbReference>
<dbReference type="SUPFAM" id="SSF53335">
    <property type="entry name" value="S-adenosyl-L-methionine-dependent methyltransferases"/>
    <property type="match status" value="1"/>
</dbReference>
<dbReference type="GO" id="GO:1904047">
    <property type="term" value="F:S-adenosyl-L-methionine binding"/>
    <property type="evidence" value="ECO:0007669"/>
    <property type="project" value="TreeGrafter"/>
</dbReference>
<dbReference type="Gene3D" id="3.40.50.150">
    <property type="entry name" value="Vaccinia Virus protein VP39"/>
    <property type="match status" value="1"/>
</dbReference>
<keyword evidence="4" id="KW-0808">Transferase</keyword>
<proteinExistence type="inferred from homology"/>
<keyword evidence="8" id="KW-1185">Reference proteome</keyword>
<dbReference type="PRINTS" id="PR00505">
    <property type="entry name" value="D12N6MTFRASE"/>
</dbReference>
<keyword evidence="5" id="KW-0949">S-adenosyl-L-methionine</keyword>
<evidence type="ECO:0000256" key="3">
    <source>
        <dbReference type="ARBA" id="ARBA00022603"/>
    </source>
</evidence>
<evidence type="ECO:0000256" key="4">
    <source>
        <dbReference type="ARBA" id="ARBA00022679"/>
    </source>
</evidence>
<dbReference type="PANTHER" id="PTHR30481:SF4">
    <property type="entry name" value="SITE-SPECIFIC DNA-METHYLTRANSFERASE (ADENINE-SPECIFIC)"/>
    <property type="match status" value="1"/>
</dbReference>
<dbReference type="PANTHER" id="PTHR30481">
    <property type="entry name" value="DNA ADENINE METHYLASE"/>
    <property type="match status" value="1"/>
</dbReference>
<sequence>MDTLFGGRTVDPVSPAAPYLGGKRNLARRVVRAIDAVTHDGYAEAFVGMGGIFFRRRHVPKVEIINDLSGDVAGFFRILQRHYIPFLEMLRYQITSRREFERLAKVDPSTLTDLERAARFLYLQRTAYGGKVTGRSFGVDPASPGAFDMRRLGAMLEAVHERLAGVVIENLPYQDLLARYDRPGMLFYLDPPYFGCETDYGKDMFGRADFARLAEILGGLEGTFILSINDAPEVRGIFEGFALEEVVTTYQISGEKQPAAELIIRPAAPATGVVRRE</sequence>
<gene>
    <name evidence="7" type="ORF">MUB46_01685</name>
</gene>
<reference evidence="7 8" key="1">
    <citation type="submission" date="2022-04" db="EMBL/GenBank/DDBJ databases">
        <authorList>
            <person name="Ye Y.-Q."/>
            <person name="Du Z.-J."/>
        </authorList>
    </citation>
    <scope>NUCLEOTIDE SEQUENCE [LARGE SCALE GENOMIC DNA]</scope>
    <source>
        <strain evidence="7 8">A6E488</strain>
    </source>
</reference>
<dbReference type="AlphaFoldDB" id="A0AAW5QUI4"/>
<accession>A0AAW5QUI4</accession>
<evidence type="ECO:0000256" key="1">
    <source>
        <dbReference type="ARBA" id="ARBA00006594"/>
    </source>
</evidence>
<dbReference type="GO" id="GO:0032259">
    <property type="term" value="P:methylation"/>
    <property type="evidence" value="ECO:0007669"/>
    <property type="project" value="UniProtKB-KW"/>
</dbReference>
<dbReference type="GO" id="GO:0043565">
    <property type="term" value="F:sequence-specific DNA binding"/>
    <property type="evidence" value="ECO:0007669"/>
    <property type="project" value="TreeGrafter"/>
</dbReference>
<evidence type="ECO:0000256" key="2">
    <source>
        <dbReference type="ARBA" id="ARBA00011900"/>
    </source>
</evidence>
<dbReference type="EMBL" id="JALIDZ010000001">
    <property type="protein sequence ID" value="MCT8970559.1"/>
    <property type="molecule type" value="Genomic_DNA"/>
</dbReference>
<name>A0AAW5QUI4_9HYPH</name>
<organism evidence="7 8">
    <name type="scientific">Microbaculum marinisediminis</name>
    <dbReference type="NCBI Taxonomy" id="2931392"/>
    <lineage>
        <taxon>Bacteria</taxon>
        <taxon>Pseudomonadati</taxon>
        <taxon>Pseudomonadota</taxon>
        <taxon>Alphaproteobacteria</taxon>
        <taxon>Hyphomicrobiales</taxon>
        <taxon>Tepidamorphaceae</taxon>
        <taxon>Microbaculum</taxon>
    </lineage>
</organism>
<evidence type="ECO:0000256" key="5">
    <source>
        <dbReference type="ARBA" id="ARBA00022691"/>
    </source>
</evidence>
<evidence type="ECO:0000256" key="6">
    <source>
        <dbReference type="ARBA" id="ARBA00047942"/>
    </source>
</evidence>
<dbReference type="Gene3D" id="1.10.1020.10">
    <property type="entry name" value="Adenine-specific Methyltransferase, Domain 2"/>
    <property type="match status" value="1"/>
</dbReference>
<keyword evidence="3 7" id="KW-0489">Methyltransferase</keyword>
<comment type="catalytic activity">
    <reaction evidence="6">
        <text>a 2'-deoxyadenosine in DNA + S-adenosyl-L-methionine = an N(6)-methyl-2'-deoxyadenosine in DNA + S-adenosyl-L-homocysteine + H(+)</text>
        <dbReference type="Rhea" id="RHEA:15197"/>
        <dbReference type="Rhea" id="RHEA-COMP:12418"/>
        <dbReference type="Rhea" id="RHEA-COMP:12419"/>
        <dbReference type="ChEBI" id="CHEBI:15378"/>
        <dbReference type="ChEBI" id="CHEBI:57856"/>
        <dbReference type="ChEBI" id="CHEBI:59789"/>
        <dbReference type="ChEBI" id="CHEBI:90615"/>
        <dbReference type="ChEBI" id="CHEBI:90616"/>
        <dbReference type="EC" id="2.1.1.72"/>
    </reaction>
</comment>
<dbReference type="EC" id="2.1.1.72" evidence="2"/>
<evidence type="ECO:0000313" key="7">
    <source>
        <dbReference type="EMBL" id="MCT8970559.1"/>
    </source>
</evidence>
<dbReference type="InterPro" id="IPR023095">
    <property type="entry name" value="Ade_MeTrfase_dom_2"/>
</dbReference>
<dbReference type="Proteomes" id="UP001320898">
    <property type="component" value="Unassembled WGS sequence"/>
</dbReference>